<evidence type="ECO:0000313" key="4">
    <source>
        <dbReference type="Proteomes" id="UP000218811"/>
    </source>
</evidence>
<sequence length="211" mass="23549">SACKEEIDAFLTFAGLFSAVVSVYSVDEYQSLKSDTMDASQLILMRISTQLESLAANSGTKDLITPTSTVPAYSELNTSASFNSRVVNILWFSALMLALSAAAIGILVRQWLNYHVGHMTNTPYQSVRIWHFRHRGLVKWQVREIIALLPILLQVALALFLAGMVIKLWPIDEVVANVLAAQLIALSAFYVFTMFIPLIYTRCPYKSPQGW</sequence>
<feature type="non-terminal residue" evidence="3">
    <location>
        <position position="211"/>
    </location>
</feature>
<feature type="transmembrane region" description="Helical" evidence="1">
    <location>
        <begin position="145"/>
        <end position="166"/>
    </location>
</feature>
<keyword evidence="4" id="KW-1185">Reference proteome</keyword>
<reference evidence="3 4" key="1">
    <citation type="journal article" date="2012" name="Science">
        <title>The Paleozoic origin of enzymatic lignin decomposition reconstructed from 31 fungal genomes.</title>
        <authorList>
            <person name="Floudas D."/>
            <person name="Binder M."/>
            <person name="Riley R."/>
            <person name="Barry K."/>
            <person name="Blanchette R.A."/>
            <person name="Henrissat B."/>
            <person name="Martinez A.T."/>
            <person name="Otillar R."/>
            <person name="Spatafora J.W."/>
            <person name="Yadav J.S."/>
            <person name="Aerts A."/>
            <person name="Benoit I."/>
            <person name="Boyd A."/>
            <person name="Carlson A."/>
            <person name="Copeland A."/>
            <person name="Coutinho P.M."/>
            <person name="de Vries R.P."/>
            <person name="Ferreira P."/>
            <person name="Findley K."/>
            <person name="Foster B."/>
            <person name="Gaskell J."/>
            <person name="Glotzer D."/>
            <person name="Gorecki P."/>
            <person name="Heitman J."/>
            <person name="Hesse C."/>
            <person name="Hori C."/>
            <person name="Igarashi K."/>
            <person name="Jurgens J.A."/>
            <person name="Kallen N."/>
            <person name="Kersten P."/>
            <person name="Kohler A."/>
            <person name="Kuees U."/>
            <person name="Kumar T.K.A."/>
            <person name="Kuo A."/>
            <person name="LaButti K."/>
            <person name="Larrondo L.F."/>
            <person name="Lindquist E."/>
            <person name="Ling A."/>
            <person name="Lombard V."/>
            <person name="Lucas S."/>
            <person name="Lundell T."/>
            <person name="Martin R."/>
            <person name="McLaughlin D.J."/>
            <person name="Morgenstern I."/>
            <person name="Morin E."/>
            <person name="Murat C."/>
            <person name="Nagy L.G."/>
            <person name="Nolan M."/>
            <person name="Ohm R.A."/>
            <person name="Patyshakuliyeva A."/>
            <person name="Rokas A."/>
            <person name="Ruiz-Duenas F.J."/>
            <person name="Sabat G."/>
            <person name="Salamov A."/>
            <person name="Samejima M."/>
            <person name="Schmutz J."/>
            <person name="Slot J.C."/>
            <person name="St John F."/>
            <person name="Stenlid J."/>
            <person name="Sun H."/>
            <person name="Sun S."/>
            <person name="Syed K."/>
            <person name="Tsang A."/>
            <person name="Wiebenga A."/>
            <person name="Young D."/>
            <person name="Pisabarro A."/>
            <person name="Eastwood D.C."/>
            <person name="Martin F."/>
            <person name="Cullen D."/>
            <person name="Grigoriev I.V."/>
            <person name="Hibbett D.S."/>
        </authorList>
    </citation>
    <scope>NUCLEOTIDE SEQUENCE [LARGE SCALE GENOMIC DNA]</scope>
    <source>
        <strain evidence="3 4">MD-104</strain>
    </source>
</reference>
<dbReference type="EMBL" id="KB467831">
    <property type="protein sequence ID" value="PCH33017.1"/>
    <property type="molecule type" value="Genomic_DNA"/>
</dbReference>
<evidence type="ECO:0000256" key="1">
    <source>
        <dbReference type="SAM" id="Phobius"/>
    </source>
</evidence>
<feature type="transmembrane region" description="Helical" evidence="1">
    <location>
        <begin position="7"/>
        <end position="26"/>
    </location>
</feature>
<keyword evidence="1" id="KW-1133">Transmembrane helix</keyword>
<dbReference type="AlphaFoldDB" id="A0A2H3JAP9"/>
<feature type="domain" description="DUF6535" evidence="2">
    <location>
        <begin position="2"/>
        <end position="170"/>
    </location>
</feature>
<dbReference type="InterPro" id="IPR045338">
    <property type="entry name" value="DUF6535"/>
</dbReference>
<organism evidence="3 4">
    <name type="scientific">Wolfiporia cocos (strain MD-104)</name>
    <name type="common">Brown rot fungus</name>
    <dbReference type="NCBI Taxonomy" id="742152"/>
    <lineage>
        <taxon>Eukaryota</taxon>
        <taxon>Fungi</taxon>
        <taxon>Dikarya</taxon>
        <taxon>Basidiomycota</taxon>
        <taxon>Agaricomycotina</taxon>
        <taxon>Agaricomycetes</taxon>
        <taxon>Polyporales</taxon>
        <taxon>Phaeolaceae</taxon>
        <taxon>Wolfiporia</taxon>
    </lineage>
</organism>
<keyword evidence="1" id="KW-0472">Membrane</keyword>
<evidence type="ECO:0000313" key="3">
    <source>
        <dbReference type="EMBL" id="PCH33017.1"/>
    </source>
</evidence>
<keyword evidence="1" id="KW-0812">Transmembrane</keyword>
<evidence type="ECO:0000259" key="2">
    <source>
        <dbReference type="Pfam" id="PF20153"/>
    </source>
</evidence>
<accession>A0A2H3JAP9</accession>
<feature type="transmembrane region" description="Helical" evidence="1">
    <location>
        <begin position="178"/>
        <end position="200"/>
    </location>
</feature>
<dbReference type="OMA" id="CARDAWA"/>
<dbReference type="Proteomes" id="UP000218811">
    <property type="component" value="Unassembled WGS sequence"/>
</dbReference>
<dbReference type="OrthoDB" id="3185525at2759"/>
<gene>
    <name evidence="3" type="ORF">WOLCODRAFT_58646</name>
</gene>
<proteinExistence type="predicted"/>
<feature type="transmembrane region" description="Helical" evidence="1">
    <location>
        <begin position="89"/>
        <end position="108"/>
    </location>
</feature>
<feature type="non-terminal residue" evidence="3">
    <location>
        <position position="1"/>
    </location>
</feature>
<protein>
    <recommendedName>
        <fullName evidence="2">DUF6535 domain-containing protein</fullName>
    </recommendedName>
</protein>
<name>A0A2H3JAP9_WOLCO</name>
<dbReference type="Pfam" id="PF20153">
    <property type="entry name" value="DUF6535"/>
    <property type="match status" value="1"/>
</dbReference>